<evidence type="ECO:0000256" key="4">
    <source>
        <dbReference type="ARBA" id="ARBA00023163"/>
    </source>
</evidence>
<dbReference type="EMBL" id="JBHSMI010000023">
    <property type="protein sequence ID" value="MFC5403405.1"/>
    <property type="molecule type" value="Genomic_DNA"/>
</dbReference>
<dbReference type="GO" id="GO:0008168">
    <property type="term" value="F:methyltransferase activity"/>
    <property type="evidence" value="ECO:0007669"/>
    <property type="project" value="UniProtKB-KW"/>
</dbReference>
<dbReference type="Gene3D" id="3.40.50.150">
    <property type="entry name" value="Vaccinia Virus protein VP39"/>
    <property type="match status" value="1"/>
</dbReference>
<keyword evidence="4" id="KW-0804">Transcription</keyword>
<evidence type="ECO:0000313" key="7">
    <source>
        <dbReference type="Proteomes" id="UP001596113"/>
    </source>
</evidence>
<dbReference type="SMART" id="SM00422">
    <property type="entry name" value="HTH_MERR"/>
    <property type="match status" value="1"/>
</dbReference>
<dbReference type="PANTHER" id="PTHR30204:SF69">
    <property type="entry name" value="MERR-FAMILY TRANSCRIPTIONAL REGULATOR"/>
    <property type="match status" value="1"/>
</dbReference>
<dbReference type="InterPro" id="IPR041698">
    <property type="entry name" value="Methyltransf_25"/>
</dbReference>
<keyword evidence="1" id="KW-0678">Repressor</keyword>
<dbReference type="Pfam" id="PF13649">
    <property type="entry name" value="Methyltransf_25"/>
    <property type="match status" value="1"/>
</dbReference>
<comment type="caution">
    <text evidence="6">The sequence shown here is derived from an EMBL/GenBank/DDBJ whole genome shotgun (WGS) entry which is preliminary data.</text>
</comment>
<dbReference type="PANTHER" id="PTHR30204">
    <property type="entry name" value="REDOX-CYCLING DRUG-SENSING TRANSCRIPTIONAL ACTIVATOR SOXR"/>
    <property type="match status" value="1"/>
</dbReference>
<dbReference type="SUPFAM" id="SSF53335">
    <property type="entry name" value="S-adenosyl-L-methionine-dependent methyltransferases"/>
    <property type="match status" value="1"/>
</dbReference>
<dbReference type="InterPro" id="IPR029063">
    <property type="entry name" value="SAM-dependent_MTases_sf"/>
</dbReference>
<keyword evidence="7" id="KW-1185">Reference proteome</keyword>
<proteinExistence type="predicted"/>
<dbReference type="InterPro" id="IPR009061">
    <property type="entry name" value="DNA-bd_dom_put_sf"/>
</dbReference>
<dbReference type="Pfam" id="PF13411">
    <property type="entry name" value="MerR_1"/>
    <property type="match status" value="1"/>
</dbReference>
<evidence type="ECO:0000313" key="6">
    <source>
        <dbReference type="EMBL" id="MFC5403405.1"/>
    </source>
</evidence>
<dbReference type="Proteomes" id="UP001596113">
    <property type="component" value="Unassembled WGS sequence"/>
</dbReference>
<dbReference type="InterPro" id="IPR000551">
    <property type="entry name" value="MerR-type_HTH_dom"/>
</dbReference>
<dbReference type="Gene3D" id="1.10.1660.10">
    <property type="match status" value="1"/>
</dbReference>
<dbReference type="CDD" id="cd02440">
    <property type="entry name" value="AdoMet_MTases"/>
    <property type="match status" value="1"/>
</dbReference>
<evidence type="ECO:0000256" key="2">
    <source>
        <dbReference type="ARBA" id="ARBA00023015"/>
    </source>
</evidence>
<name>A0ABW0HQ95_9BACL</name>
<keyword evidence="3" id="KW-0238">DNA-binding</keyword>
<dbReference type="GO" id="GO:0032259">
    <property type="term" value="P:methylation"/>
    <property type="evidence" value="ECO:0007669"/>
    <property type="project" value="UniProtKB-KW"/>
</dbReference>
<dbReference type="PROSITE" id="PS50937">
    <property type="entry name" value="HTH_MERR_2"/>
    <property type="match status" value="1"/>
</dbReference>
<dbReference type="RefSeq" id="WP_378132725.1">
    <property type="nucleotide sequence ID" value="NZ_JBHSMI010000023.1"/>
</dbReference>
<dbReference type="SUPFAM" id="SSF46955">
    <property type="entry name" value="Putative DNA-binding domain"/>
    <property type="match status" value="1"/>
</dbReference>
<keyword evidence="6" id="KW-0489">Methyltransferase</keyword>
<evidence type="ECO:0000256" key="3">
    <source>
        <dbReference type="ARBA" id="ARBA00023125"/>
    </source>
</evidence>
<protein>
    <submittedName>
        <fullName evidence="6">Methyltransferase domain-containing protein</fullName>
    </submittedName>
</protein>
<dbReference type="CDD" id="cd00592">
    <property type="entry name" value="HTH_MerR-like"/>
    <property type="match status" value="1"/>
</dbReference>
<feature type="domain" description="HTH merR-type" evidence="5">
    <location>
        <begin position="1"/>
        <end position="69"/>
    </location>
</feature>
<sequence>MRIKEVADRLNTTTRTIRLYEEKGLLSPAKSRTNRYREFTEQDVWRIQAILSLREAGMNLADIGHALAQWERSEAEELRHSLELQRASLVEQWLELKQVIETTEGMIATLEAEQSLPLERIFELAEQSRRWKRQRGKWTDKWGFDQLAPTHDERVKARLDGYEDYEELLDCIFTYTLPVEDEHGLDIGIGTGNLAARFLEAGCRMSGVDQSREMLKRCRSKHPDIETKVGNFLALPYLEKQFDFVVTSFAFRHLTAEQHLLALEEMLRVLKPGGRLCIGDRLDEDEQQRLALWLIKHNFRPQVHRVNDTLSILIAVEGVDIEDA</sequence>
<reference evidence="7" key="1">
    <citation type="journal article" date="2019" name="Int. J. Syst. Evol. Microbiol.">
        <title>The Global Catalogue of Microorganisms (GCM) 10K type strain sequencing project: providing services to taxonomists for standard genome sequencing and annotation.</title>
        <authorList>
            <consortium name="The Broad Institute Genomics Platform"/>
            <consortium name="The Broad Institute Genome Sequencing Center for Infectious Disease"/>
            <person name="Wu L."/>
            <person name="Ma J."/>
        </authorList>
    </citation>
    <scope>NUCLEOTIDE SEQUENCE [LARGE SCALE GENOMIC DNA]</scope>
    <source>
        <strain evidence="7">CGMCC 1.18575</strain>
    </source>
</reference>
<keyword evidence="6" id="KW-0808">Transferase</keyword>
<evidence type="ECO:0000256" key="1">
    <source>
        <dbReference type="ARBA" id="ARBA00022491"/>
    </source>
</evidence>
<keyword evidence="2" id="KW-0805">Transcription regulation</keyword>
<evidence type="ECO:0000259" key="5">
    <source>
        <dbReference type="PROSITE" id="PS50937"/>
    </source>
</evidence>
<accession>A0ABW0HQ95</accession>
<organism evidence="6 7">
    <name type="scientific">Cohnella soli</name>
    <dbReference type="NCBI Taxonomy" id="425005"/>
    <lineage>
        <taxon>Bacteria</taxon>
        <taxon>Bacillati</taxon>
        <taxon>Bacillota</taxon>
        <taxon>Bacilli</taxon>
        <taxon>Bacillales</taxon>
        <taxon>Paenibacillaceae</taxon>
        <taxon>Cohnella</taxon>
    </lineage>
</organism>
<dbReference type="InterPro" id="IPR047057">
    <property type="entry name" value="MerR_fam"/>
</dbReference>
<gene>
    <name evidence="6" type="ORF">ACFPOF_11750</name>
</gene>